<accession>A0ABP9VWX3</accession>
<proteinExistence type="predicted"/>
<dbReference type="Proteomes" id="UP001416858">
    <property type="component" value="Unassembled WGS sequence"/>
</dbReference>
<dbReference type="EMBL" id="BAABRO010000012">
    <property type="protein sequence ID" value="GAA5509080.1"/>
    <property type="molecule type" value="Genomic_DNA"/>
</dbReference>
<evidence type="ECO:0000313" key="1">
    <source>
        <dbReference type="EMBL" id="GAA5509080.1"/>
    </source>
</evidence>
<gene>
    <name evidence="1" type="ORF">Rcae01_04549</name>
</gene>
<comment type="caution">
    <text evidence="1">The sequence shown here is derived from an EMBL/GenBank/DDBJ whole genome shotgun (WGS) entry which is preliminary data.</text>
</comment>
<protein>
    <submittedName>
        <fullName evidence="1">Uncharacterized protein</fullName>
    </submittedName>
</protein>
<reference evidence="1 2" key="1">
    <citation type="submission" date="2024-02" db="EMBL/GenBank/DDBJ databases">
        <title>Rhodopirellula caenicola NBRC 110016.</title>
        <authorList>
            <person name="Ichikawa N."/>
            <person name="Katano-Makiyama Y."/>
            <person name="Hidaka K."/>
        </authorList>
    </citation>
    <scope>NUCLEOTIDE SEQUENCE [LARGE SCALE GENOMIC DNA]</scope>
    <source>
        <strain evidence="1 2">NBRC 110016</strain>
    </source>
</reference>
<organism evidence="1 2">
    <name type="scientific">Novipirellula caenicola</name>
    <dbReference type="NCBI Taxonomy" id="1536901"/>
    <lineage>
        <taxon>Bacteria</taxon>
        <taxon>Pseudomonadati</taxon>
        <taxon>Planctomycetota</taxon>
        <taxon>Planctomycetia</taxon>
        <taxon>Pirellulales</taxon>
        <taxon>Pirellulaceae</taxon>
        <taxon>Novipirellula</taxon>
    </lineage>
</organism>
<sequence length="77" mass="8638">MLALHHKHDIGSNYGATNAPIFGIHYCKSFKTLFRNDIEFTVAGHGLDKCRTKSESVRFYLANRLTIALPIASPTFI</sequence>
<name>A0ABP9VWX3_9BACT</name>
<keyword evidence="2" id="KW-1185">Reference proteome</keyword>
<evidence type="ECO:0000313" key="2">
    <source>
        <dbReference type="Proteomes" id="UP001416858"/>
    </source>
</evidence>